<dbReference type="Proteomes" id="UP000595564">
    <property type="component" value="Chromosome"/>
</dbReference>
<evidence type="ECO:0000313" key="3">
    <source>
        <dbReference type="Proteomes" id="UP000595564"/>
    </source>
</evidence>
<dbReference type="SUPFAM" id="SSF82866">
    <property type="entry name" value="Multidrug efflux transporter AcrB transmembrane domain"/>
    <property type="match status" value="2"/>
</dbReference>
<sequence>MEKKHKFGLSGSIARYFIDSKLTPLIIIISLLMGIFAVLITPREEEPQIVVPMIDVMVMYPGASAKQVETKVTIPVENLMWEIPGVEYVYSTSAPNFSLTTVRFYVGEDAERSLVKVLQKLQSNYDKIPPGISFPLVREFSIDDVPQVALTLYSDKYDHYQLRRLATEVAEKIKRIKDVSRIDIIGGTPRTFRVILDPVKMKVKNISPLQIADMLMKRHWNLPAGEIQTDNKSFVVETGYFIQKIEDLENLVVGVYMGKPVFLKDVAKIVDGPKEIDNYVFFGVGPSAEKRDIDKYNKYLYPAVTISIAKRKGSNSVVIAHEVKKMVKELKGYIIPKDVHVAVTRDYGETAQDKSNELIEHVIIATVAVAIFMGFALGIKEAIVVLIAVPVTLALTLFASYFFGYTLNRVSLFALIFAIGILVDDAIVVVENIHRHFVINRGKGNLKEIAAFAVDEVGNPTILATFTVIAALLPLAFVTGMMGPYMRPIPINASAAMLFSLLVAFIVSPWLAYRLLKGEKFSEDEVKEETGGKLYSYYKKFMYLLVDDGKKAFFFIMFVVFLLSGSIYLFLAKKTIVKMLPYDNKAELQIIIDMPEGTTLENTTTVAREIGDYLRTVPEVSDFEIYAGTAAPFNFNGLVRHYFLRRGENVADIQVNFVNKHKRKKKSHDLAKEIRGPVQKIAKKYGANVKITEIPPGPPVLSTLLAEIYGPDYNKQIEIARKIKKIFEETDGVVDVDWYVQDPQVKYELVPDPVKAAYNGITVEQIAKTLALVQYGMDLGLADVPREMENVCINVRLPRKDRTSIKDLTDIYVHAKDGRMVPLSELVKVKKTVADTWIYHKNLMPVVYVTGEVSGKEESPVYAILKMKKKIEKLDIGTGYKLNQRFTDLPFVDKKYEMKWDGEWHITYEVFRDMGIAFAAVMVLIYILVVGWFRSFITPLIIMSPIPLTLVGIVPGHWITGKFFTATSMIGFIALAGIIVRNSILLIDFTELRLEHGEPLREAVVDAGVVRFRPIVLTAMALVVDALVIIMDPIFEGLAISLMFGVIVSTILTLFVIPVLYYYTSKVIPLKKFEEEDSYDS</sequence>
<keyword evidence="3" id="KW-1185">Reference proteome</keyword>
<feature type="transmembrane region" description="Helical" evidence="1">
    <location>
        <begin position="489"/>
        <end position="513"/>
    </location>
</feature>
<feature type="transmembrane region" description="Helical" evidence="1">
    <location>
        <begin position="462"/>
        <end position="483"/>
    </location>
</feature>
<dbReference type="Gene3D" id="1.20.1640.10">
    <property type="entry name" value="Multidrug efflux transporter AcrB transmembrane domain"/>
    <property type="match status" value="2"/>
</dbReference>
<dbReference type="Gene3D" id="3.30.2090.10">
    <property type="entry name" value="Multidrug efflux transporter AcrB TolC docking domain, DN and DC subdomains"/>
    <property type="match status" value="2"/>
</dbReference>
<dbReference type="Gene3D" id="3.30.70.1320">
    <property type="entry name" value="Multidrug efflux transporter AcrB pore domain like"/>
    <property type="match status" value="1"/>
</dbReference>
<keyword evidence="1" id="KW-0812">Transmembrane</keyword>
<dbReference type="PANTHER" id="PTHR32063">
    <property type="match status" value="1"/>
</dbReference>
<protein>
    <submittedName>
        <fullName evidence="2">RND family efflux pump inner membrane protein</fullName>
    </submittedName>
</protein>
<organism evidence="2 3">
    <name type="scientific">Thermotomaculum hydrothermale</name>
    <dbReference type="NCBI Taxonomy" id="981385"/>
    <lineage>
        <taxon>Bacteria</taxon>
        <taxon>Pseudomonadati</taxon>
        <taxon>Acidobacteriota</taxon>
        <taxon>Holophagae</taxon>
        <taxon>Thermotomaculales</taxon>
        <taxon>Thermotomaculaceae</taxon>
        <taxon>Thermotomaculum</taxon>
    </lineage>
</organism>
<dbReference type="SUPFAM" id="SSF82714">
    <property type="entry name" value="Multidrug efflux transporter AcrB TolC docking domain, DN and DC subdomains"/>
    <property type="match status" value="2"/>
</dbReference>
<dbReference type="Gene3D" id="3.30.70.1440">
    <property type="entry name" value="Multidrug efflux transporter AcrB pore domain"/>
    <property type="match status" value="1"/>
</dbReference>
<evidence type="ECO:0000256" key="1">
    <source>
        <dbReference type="SAM" id="Phobius"/>
    </source>
</evidence>
<keyword evidence="1" id="KW-0472">Membrane</keyword>
<dbReference type="InterPro" id="IPR001036">
    <property type="entry name" value="Acrflvin-R"/>
</dbReference>
<gene>
    <name evidence="2" type="ORF">TTHT_0944</name>
</gene>
<feature type="transmembrane region" description="Helical" evidence="1">
    <location>
        <begin position="358"/>
        <end position="377"/>
    </location>
</feature>
<evidence type="ECO:0000313" key="2">
    <source>
        <dbReference type="EMBL" id="BBB32498.1"/>
    </source>
</evidence>
<proteinExistence type="predicted"/>
<dbReference type="EMBL" id="AP017470">
    <property type="protein sequence ID" value="BBB32498.1"/>
    <property type="molecule type" value="Genomic_DNA"/>
</dbReference>
<feature type="transmembrane region" description="Helical" evidence="1">
    <location>
        <begin position="384"/>
        <end position="404"/>
    </location>
</feature>
<dbReference type="Pfam" id="PF00873">
    <property type="entry name" value="ACR_tran"/>
    <property type="match status" value="1"/>
</dbReference>
<feature type="transmembrane region" description="Helical" evidence="1">
    <location>
        <begin position="966"/>
        <end position="989"/>
    </location>
</feature>
<dbReference type="KEGG" id="thyd:TTHT_0944"/>
<feature type="transmembrane region" description="Helical" evidence="1">
    <location>
        <begin position="914"/>
        <end position="933"/>
    </location>
</feature>
<feature type="transmembrane region" description="Helical" evidence="1">
    <location>
        <begin position="1010"/>
        <end position="1031"/>
    </location>
</feature>
<dbReference type="AlphaFoldDB" id="A0A7R6PMV4"/>
<dbReference type="InterPro" id="IPR027463">
    <property type="entry name" value="AcrB_DN_DC_subdom"/>
</dbReference>
<keyword evidence="1" id="KW-1133">Transmembrane helix</keyword>
<feature type="transmembrane region" description="Helical" evidence="1">
    <location>
        <begin position="552"/>
        <end position="571"/>
    </location>
</feature>
<dbReference type="PANTHER" id="PTHR32063:SF16">
    <property type="entry name" value="CATION EFFLUX SYSTEM (ACRB_ACRD_ACRF FAMILY)"/>
    <property type="match status" value="1"/>
</dbReference>
<dbReference type="RefSeq" id="WP_201328849.1">
    <property type="nucleotide sequence ID" value="NZ_AP017470.1"/>
</dbReference>
<dbReference type="SUPFAM" id="SSF82693">
    <property type="entry name" value="Multidrug efflux transporter AcrB pore domain, PN1, PN2, PC1 and PC2 subdomains"/>
    <property type="match status" value="3"/>
</dbReference>
<name>A0A7R6PMV4_9BACT</name>
<feature type="transmembrane region" description="Helical" evidence="1">
    <location>
        <begin position="410"/>
        <end position="433"/>
    </location>
</feature>
<dbReference type="PRINTS" id="PR00702">
    <property type="entry name" value="ACRIFLAVINRP"/>
</dbReference>
<feature type="transmembrane region" description="Helical" evidence="1">
    <location>
        <begin position="21"/>
        <end position="40"/>
    </location>
</feature>
<feature type="transmembrane region" description="Helical" evidence="1">
    <location>
        <begin position="1037"/>
        <end position="1063"/>
    </location>
</feature>
<accession>A0A7R6PMV4</accession>
<dbReference type="Gene3D" id="3.30.70.1430">
    <property type="entry name" value="Multidrug efflux transporter AcrB pore domain"/>
    <property type="match status" value="2"/>
</dbReference>
<reference evidence="2 3" key="1">
    <citation type="journal article" date="2012" name="Extremophiles">
        <title>Thermotomaculum hydrothermale gen. nov., sp. nov., a novel heterotrophic thermophile within the phylum Acidobacteria from a deep-sea hydrothermal vent chimney in the Southern Okinawa Trough.</title>
        <authorList>
            <person name="Izumi H."/>
            <person name="Nunoura T."/>
            <person name="Miyazaki M."/>
            <person name="Mino S."/>
            <person name="Toki T."/>
            <person name="Takai K."/>
            <person name="Sako Y."/>
            <person name="Sawabe T."/>
            <person name="Nakagawa S."/>
        </authorList>
    </citation>
    <scope>NUCLEOTIDE SEQUENCE [LARGE SCALE GENOMIC DNA]</scope>
    <source>
        <strain evidence="2 3">AC55</strain>
    </source>
</reference>
<dbReference type="GO" id="GO:0042910">
    <property type="term" value="F:xenobiotic transmembrane transporter activity"/>
    <property type="evidence" value="ECO:0007669"/>
    <property type="project" value="TreeGrafter"/>
</dbReference>
<dbReference type="GO" id="GO:0005886">
    <property type="term" value="C:plasma membrane"/>
    <property type="evidence" value="ECO:0007669"/>
    <property type="project" value="TreeGrafter"/>
</dbReference>